<organism evidence="1">
    <name type="scientific">Rhizophora mucronata</name>
    <name type="common">Asiatic mangrove</name>
    <dbReference type="NCBI Taxonomy" id="61149"/>
    <lineage>
        <taxon>Eukaryota</taxon>
        <taxon>Viridiplantae</taxon>
        <taxon>Streptophyta</taxon>
        <taxon>Embryophyta</taxon>
        <taxon>Tracheophyta</taxon>
        <taxon>Spermatophyta</taxon>
        <taxon>Magnoliopsida</taxon>
        <taxon>eudicotyledons</taxon>
        <taxon>Gunneridae</taxon>
        <taxon>Pentapetalae</taxon>
        <taxon>rosids</taxon>
        <taxon>fabids</taxon>
        <taxon>Malpighiales</taxon>
        <taxon>Rhizophoraceae</taxon>
        <taxon>Rhizophora</taxon>
    </lineage>
</organism>
<reference evidence="1" key="1">
    <citation type="submission" date="2018-02" db="EMBL/GenBank/DDBJ databases">
        <title>Rhizophora mucronata_Transcriptome.</title>
        <authorList>
            <person name="Meera S.P."/>
            <person name="Sreeshan A."/>
            <person name="Augustine A."/>
        </authorList>
    </citation>
    <scope>NUCLEOTIDE SEQUENCE</scope>
    <source>
        <tissue evidence="1">Leaf</tissue>
    </source>
</reference>
<name>A0A2P2QEJ6_RHIMU</name>
<dbReference type="EMBL" id="GGEC01084871">
    <property type="protein sequence ID" value="MBX65355.1"/>
    <property type="molecule type" value="Transcribed_RNA"/>
</dbReference>
<proteinExistence type="predicted"/>
<evidence type="ECO:0000313" key="1">
    <source>
        <dbReference type="EMBL" id="MBX65355.1"/>
    </source>
</evidence>
<sequence>MPETGPIGGLVLLEVDMPRMFKFILLWHSR</sequence>
<accession>A0A2P2QEJ6</accession>
<protein>
    <submittedName>
        <fullName evidence="1">Uncharacterized protein</fullName>
    </submittedName>
</protein>
<dbReference type="AlphaFoldDB" id="A0A2P2QEJ6"/>